<keyword evidence="2" id="KW-1185">Reference proteome</keyword>
<organism evidence="1 2">
    <name type="scientific">Necator americanus</name>
    <name type="common">Human hookworm</name>
    <dbReference type="NCBI Taxonomy" id="51031"/>
    <lineage>
        <taxon>Eukaryota</taxon>
        <taxon>Metazoa</taxon>
        <taxon>Ecdysozoa</taxon>
        <taxon>Nematoda</taxon>
        <taxon>Chromadorea</taxon>
        <taxon>Rhabditida</taxon>
        <taxon>Rhabditina</taxon>
        <taxon>Rhabditomorpha</taxon>
        <taxon>Strongyloidea</taxon>
        <taxon>Ancylostomatidae</taxon>
        <taxon>Bunostominae</taxon>
        <taxon>Necator</taxon>
    </lineage>
</organism>
<comment type="caution">
    <text evidence="1">The sequence shown here is derived from an EMBL/GenBank/DDBJ whole genome shotgun (WGS) entry which is preliminary data.</text>
</comment>
<sequence length="139" mass="15655">MNDGILVMRGEKVPSRNVGDIGFVVHPSVVHLFDFHEILSPRLAILRLCCLHQKPISIINCYPPTSAADESESGAFYKKLEEVIRNENSYKFVVVEVNTKQGNPRKEEYRIGRFGMKTTIVLPGCCPLFASFWNGNSLL</sequence>
<protein>
    <submittedName>
        <fullName evidence="1">Uncharacterized protein</fullName>
    </submittedName>
</protein>
<gene>
    <name evidence="1" type="primary">Necator_chrX.g23299</name>
    <name evidence="1" type="ORF">RB195_023136</name>
</gene>
<accession>A0ABR1EHX8</accession>
<evidence type="ECO:0000313" key="1">
    <source>
        <dbReference type="EMBL" id="KAK6762305.1"/>
    </source>
</evidence>
<name>A0ABR1EHX8_NECAM</name>
<evidence type="ECO:0000313" key="2">
    <source>
        <dbReference type="Proteomes" id="UP001303046"/>
    </source>
</evidence>
<dbReference type="Proteomes" id="UP001303046">
    <property type="component" value="Unassembled WGS sequence"/>
</dbReference>
<dbReference type="EMBL" id="JAVFWL010000006">
    <property type="protein sequence ID" value="KAK6762305.1"/>
    <property type="molecule type" value="Genomic_DNA"/>
</dbReference>
<proteinExistence type="predicted"/>
<reference evidence="1 2" key="1">
    <citation type="submission" date="2023-08" db="EMBL/GenBank/DDBJ databases">
        <title>A Necator americanus chromosomal reference genome.</title>
        <authorList>
            <person name="Ilik V."/>
            <person name="Petrzelkova K.J."/>
            <person name="Pardy F."/>
            <person name="Fuh T."/>
            <person name="Niatou-Singa F.S."/>
            <person name="Gouil Q."/>
            <person name="Baker L."/>
            <person name="Ritchie M.E."/>
            <person name="Jex A.R."/>
            <person name="Gazzola D."/>
            <person name="Li H."/>
            <person name="Toshio Fujiwara R."/>
            <person name="Zhan B."/>
            <person name="Aroian R.V."/>
            <person name="Pafco B."/>
            <person name="Schwarz E.M."/>
        </authorList>
    </citation>
    <scope>NUCLEOTIDE SEQUENCE [LARGE SCALE GENOMIC DNA]</scope>
    <source>
        <strain evidence="1 2">Aroian</strain>
        <tissue evidence="1">Whole animal</tissue>
    </source>
</reference>